<dbReference type="SFLD" id="SFLDG01061">
    <property type="entry name" value="methylthiotransferase"/>
    <property type="match status" value="1"/>
</dbReference>
<dbReference type="InterPro" id="IPR005839">
    <property type="entry name" value="Methylthiotransferase"/>
</dbReference>
<evidence type="ECO:0000313" key="12">
    <source>
        <dbReference type="EMBL" id="WRP15874.1"/>
    </source>
</evidence>
<comment type="catalytic activity">
    <reaction evidence="8">
        <text>L-aspartate(89)-[ribosomal protein uS12]-hydrogen + (sulfur carrier)-SH + AH2 + 2 S-adenosyl-L-methionine = 3-methylsulfanyl-L-aspartate(89)-[ribosomal protein uS12]-hydrogen + (sulfur carrier)-H + 5'-deoxyadenosine + L-methionine + A + S-adenosyl-L-homocysteine + 2 H(+)</text>
        <dbReference type="Rhea" id="RHEA:37087"/>
        <dbReference type="Rhea" id="RHEA-COMP:10460"/>
        <dbReference type="Rhea" id="RHEA-COMP:10461"/>
        <dbReference type="Rhea" id="RHEA-COMP:14737"/>
        <dbReference type="Rhea" id="RHEA-COMP:14739"/>
        <dbReference type="ChEBI" id="CHEBI:13193"/>
        <dbReference type="ChEBI" id="CHEBI:15378"/>
        <dbReference type="ChEBI" id="CHEBI:17319"/>
        <dbReference type="ChEBI" id="CHEBI:17499"/>
        <dbReference type="ChEBI" id="CHEBI:29917"/>
        <dbReference type="ChEBI" id="CHEBI:29961"/>
        <dbReference type="ChEBI" id="CHEBI:57844"/>
        <dbReference type="ChEBI" id="CHEBI:57856"/>
        <dbReference type="ChEBI" id="CHEBI:59789"/>
        <dbReference type="ChEBI" id="CHEBI:64428"/>
        <dbReference type="ChEBI" id="CHEBI:73599"/>
        <dbReference type="EC" id="2.8.4.4"/>
    </reaction>
</comment>
<evidence type="ECO:0000256" key="5">
    <source>
        <dbReference type="ARBA" id="ARBA00022723"/>
    </source>
</evidence>
<organism evidence="12 13">
    <name type="scientific">Geochorda subterranea</name>
    <dbReference type="NCBI Taxonomy" id="3109564"/>
    <lineage>
        <taxon>Bacteria</taxon>
        <taxon>Bacillati</taxon>
        <taxon>Bacillota</taxon>
        <taxon>Limnochordia</taxon>
        <taxon>Limnochordales</taxon>
        <taxon>Geochordaceae</taxon>
        <taxon>Geochorda</taxon>
    </lineage>
</organism>
<evidence type="ECO:0000256" key="3">
    <source>
        <dbReference type="ARBA" id="ARBA00022679"/>
    </source>
</evidence>
<keyword evidence="12" id="KW-0689">Ribosomal protein</keyword>
<dbReference type="InterPro" id="IPR005840">
    <property type="entry name" value="Ribosomal_uS12_MeSTrfase_RimO"/>
</dbReference>
<keyword evidence="7 8" id="KW-0411">Iron-sulfur</keyword>
<dbReference type="PROSITE" id="PS51257">
    <property type="entry name" value="PROKAR_LIPOPROTEIN"/>
    <property type="match status" value="1"/>
</dbReference>
<feature type="binding site" evidence="8">
    <location>
        <position position="53"/>
    </location>
    <ligand>
        <name>[4Fe-4S] cluster</name>
        <dbReference type="ChEBI" id="CHEBI:49883"/>
        <label>1</label>
    </ligand>
</feature>
<evidence type="ECO:0000256" key="7">
    <source>
        <dbReference type="ARBA" id="ARBA00023014"/>
    </source>
</evidence>
<feature type="binding site" evidence="8">
    <location>
        <position position="87"/>
    </location>
    <ligand>
        <name>[4Fe-4S] cluster</name>
        <dbReference type="ChEBI" id="CHEBI:49883"/>
        <label>1</label>
    </ligand>
</feature>
<feature type="binding site" evidence="8">
    <location>
        <position position="17"/>
    </location>
    <ligand>
        <name>[4Fe-4S] cluster</name>
        <dbReference type="ChEBI" id="CHEBI:49883"/>
        <label>1</label>
    </ligand>
</feature>
<dbReference type="InterPro" id="IPR012340">
    <property type="entry name" value="NA-bd_OB-fold"/>
</dbReference>
<dbReference type="EC" id="2.8.4.4" evidence="8"/>
<keyword evidence="12" id="KW-0687">Ribonucleoprotein</keyword>
<feature type="binding site" evidence="8">
    <location>
        <position position="170"/>
    </location>
    <ligand>
        <name>[4Fe-4S] cluster</name>
        <dbReference type="ChEBI" id="CHEBI:49883"/>
        <label>2</label>
        <note>4Fe-4S-S-AdoMet</note>
    </ligand>
</feature>
<dbReference type="CDD" id="cd01335">
    <property type="entry name" value="Radical_SAM"/>
    <property type="match status" value="1"/>
</dbReference>
<dbReference type="SFLD" id="SFLDF00274">
    <property type="entry name" value="ribosomal_protein_S12_methylth"/>
    <property type="match status" value="1"/>
</dbReference>
<dbReference type="HAMAP" id="MF_01865">
    <property type="entry name" value="MTTase_RimO"/>
    <property type="match status" value="1"/>
</dbReference>
<dbReference type="PANTHER" id="PTHR43837:SF1">
    <property type="entry name" value="RIBOSOMAL PROTEIN US12 METHYLTHIOTRANSFERASE RIMO"/>
    <property type="match status" value="1"/>
</dbReference>
<dbReference type="Pfam" id="PF18693">
    <property type="entry name" value="TRAM_2"/>
    <property type="match status" value="1"/>
</dbReference>
<evidence type="ECO:0000256" key="4">
    <source>
        <dbReference type="ARBA" id="ARBA00022691"/>
    </source>
</evidence>
<dbReference type="InterPro" id="IPR020612">
    <property type="entry name" value="Methylthiotransferase_CS"/>
</dbReference>
<keyword evidence="1 8" id="KW-0004">4Fe-4S</keyword>
<evidence type="ECO:0000256" key="8">
    <source>
        <dbReference type="HAMAP-Rule" id="MF_01865"/>
    </source>
</evidence>
<comment type="similarity">
    <text evidence="8">Belongs to the methylthiotransferase family. RimO subfamily.</text>
</comment>
<dbReference type="EMBL" id="CP141614">
    <property type="protein sequence ID" value="WRP15874.1"/>
    <property type="molecule type" value="Genomic_DNA"/>
</dbReference>
<evidence type="ECO:0000313" key="13">
    <source>
        <dbReference type="Proteomes" id="UP001333102"/>
    </source>
</evidence>
<dbReference type="SFLD" id="SFLDG01082">
    <property type="entry name" value="B12-binding_domain_containing"/>
    <property type="match status" value="1"/>
</dbReference>
<dbReference type="NCBIfam" id="TIGR01125">
    <property type="entry name" value="30S ribosomal protein S12 methylthiotransferase RimO"/>
    <property type="match status" value="1"/>
</dbReference>
<dbReference type="PROSITE" id="PS01278">
    <property type="entry name" value="MTTASE_RADICAL"/>
    <property type="match status" value="1"/>
</dbReference>
<comment type="subcellular location">
    <subcellularLocation>
        <location evidence="8">Cytoplasm</location>
    </subcellularLocation>
</comment>
<keyword evidence="4 8" id="KW-0949">S-adenosyl-L-methionine</keyword>
<dbReference type="InterPro" id="IPR007197">
    <property type="entry name" value="rSAM"/>
</dbReference>
<dbReference type="RefSeq" id="WP_324670282.1">
    <property type="nucleotide sequence ID" value="NZ_CP141614.1"/>
</dbReference>
<keyword evidence="6 8" id="KW-0408">Iron</keyword>
<dbReference type="InterPro" id="IPR023404">
    <property type="entry name" value="rSAM_horseshoe"/>
</dbReference>
<evidence type="ECO:0000256" key="1">
    <source>
        <dbReference type="ARBA" id="ARBA00022485"/>
    </source>
</evidence>
<dbReference type="PROSITE" id="PS51449">
    <property type="entry name" value="MTTASE_N"/>
    <property type="match status" value="1"/>
</dbReference>
<dbReference type="Pfam" id="PF00919">
    <property type="entry name" value="UPF0004"/>
    <property type="match status" value="1"/>
</dbReference>
<keyword evidence="2 8" id="KW-0963">Cytoplasm</keyword>
<dbReference type="Gene3D" id="3.40.50.12160">
    <property type="entry name" value="Methylthiotransferase, N-terminal domain"/>
    <property type="match status" value="1"/>
</dbReference>
<evidence type="ECO:0000256" key="9">
    <source>
        <dbReference type="SAM" id="MobiDB-lite"/>
    </source>
</evidence>
<dbReference type="SFLD" id="SFLDS00029">
    <property type="entry name" value="Radical_SAM"/>
    <property type="match status" value="1"/>
</dbReference>
<comment type="cofactor">
    <cofactor evidence="8">
        <name>[4Fe-4S] cluster</name>
        <dbReference type="ChEBI" id="CHEBI:49883"/>
    </cofactor>
    <text evidence="8">Binds 2 [4Fe-4S] clusters. One cluster is coordinated with 3 cysteines and an exchangeable S-adenosyl-L-methionine.</text>
</comment>
<dbReference type="PANTHER" id="PTHR43837">
    <property type="entry name" value="RIBOSOMAL PROTEIN S12 METHYLTHIOTRANSFERASE RIMO"/>
    <property type="match status" value="1"/>
</dbReference>
<dbReference type="InterPro" id="IPR002792">
    <property type="entry name" value="TRAM_dom"/>
</dbReference>
<dbReference type="NCBIfam" id="TIGR00089">
    <property type="entry name" value="MiaB/RimO family radical SAM methylthiotransferase"/>
    <property type="match status" value="1"/>
</dbReference>
<keyword evidence="3 8" id="KW-0808">Transferase</keyword>
<dbReference type="InterPro" id="IPR058240">
    <property type="entry name" value="rSAM_sf"/>
</dbReference>
<dbReference type="Gene3D" id="3.80.30.20">
    <property type="entry name" value="tm_1862 like domain"/>
    <property type="match status" value="1"/>
</dbReference>
<feature type="binding site" evidence="8">
    <location>
        <position position="163"/>
    </location>
    <ligand>
        <name>[4Fe-4S] cluster</name>
        <dbReference type="ChEBI" id="CHEBI:49883"/>
        <label>2</label>
        <note>4Fe-4S-S-AdoMet</note>
    </ligand>
</feature>
<dbReference type="InterPro" id="IPR013848">
    <property type="entry name" value="Methylthiotransferase_N"/>
</dbReference>
<accession>A0ABZ1BSY2</accession>
<comment type="function">
    <text evidence="8">Catalyzes the methylthiolation of an aspartic acid residue of ribosomal protein uS12.</text>
</comment>
<evidence type="ECO:0000256" key="6">
    <source>
        <dbReference type="ARBA" id="ARBA00023004"/>
    </source>
</evidence>
<reference evidence="13" key="1">
    <citation type="submission" date="2023-12" db="EMBL/GenBank/DDBJ databases">
        <title>Novel isolates from deep terrestrial aquifers shed light on the physiology and ecology of the class Limnochordia.</title>
        <authorList>
            <person name="Karnachuk O.V."/>
            <person name="Lukina A.P."/>
            <person name="Avakyan M.R."/>
            <person name="Kadnikov V."/>
            <person name="Begmatov S."/>
            <person name="Beletsky A.V."/>
            <person name="Mardanov A.V."/>
            <person name="Ravin N.V."/>
        </authorList>
    </citation>
    <scope>NUCLEOTIDE SEQUENCE [LARGE SCALE GENOMIC DNA]</scope>
    <source>
        <strain evidence="13">LN</strain>
    </source>
</reference>
<protein>
    <recommendedName>
        <fullName evidence="8">Ribosomal protein uS12 methylthiotransferase RimO</fullName>
        <shortName evidence="8">uS12 MTTase</shortName>
        <shortName evidence="8">uS12 methylthiotransferase</shortName>
        <ecNumber evidence="8">2.8.4.4</ecNumber>
    </recommendedName>
    <alternativeName>
        <fullName evidence="8">Ribosomal protein uS12 (aspartate-C(3))-methylthiotransferase</fullName>
    </alternativeName>
    <alternativeName>
        <fullName evidence="8">Ribosome maturation factor RimO</fullName>
    </alternativeName>
</protein>
<dbReference type="GO" id="GO:0103039">
    <property type="term" value="F:protein methylthiotransferase activity"/>
    <property type="evidence" value="ECO:0007669"/>
    <property type="project" value="UniProtKB-EC"/>
</dbReference>
<evidence type="ECO:0000256" key="2">
    <source>
        <dbReference type="ARBA" id="ARBA00022490"/>
    </source>
</evidence>
<dbReference type="GO" id="GO:0005840">
    <property type="term" value="C:ribosome"/>
    <property type="evidence" value="ECO:0007669"/>
    <property type="project" value="UniProtKB-KW"/>
</dbReference>
<name>A0ABZ1BSY2_9FIRM</name>
<dbReference type="Gene3D" id="2.40.50.140">
    <property type="entry name" value="Nucleic acid-binding proteins"/>
    <property type="match status" value="1"/>
</dbReference>
<keyword evidence="13" id="KW-1185">Reference proteome</keyword>
<dbReference type="SUPFAM" id="SSF102114">
    <property type="entry name" value="Radical SAM enzymes"/>
    <property type="match status" value="1"/>
</dbReference>
<sequence>MSDRSPGTQVAIVSLGCAKNLVDSEVMAGLLQEAGFGLTVEADEADVVVVNTCGFIEPAQREAITTILELARAKQAGRLRGLVVAGCLPRRFSAQEVARELPEADAVIGTAELPLIADVVRGVLRGERFVLAEQAPSFLYHDRMPRMRSTPGHLAYVKVSEGCDHPCTFCTIPRIRGPYRSRPMESIVEEVERLADEGVQEVVLIGQDTTMYGADLYGRLMLPELLRRLGRTGVAWVRLLYAYPAHVTPELVAAMAEAPNVCHYLDMPLQHASDRILRAMRRWGNRRAYETLLARVREAMPDVALRTTFIVGFPGERESDLQALLDFMEAVEFDHVGVFAYAREEGTPSAAMEEHVPARERRRRRATVMAHQQRLLDRVAARRMQAPVELLLERPGRQPGEWVARSAYQAPEVDGVTWVRGEHGTAGQRIRGRITGRQGPYDFLAVPDPSDLGGDRAPWYNRPTSASVR</sequence>
<proteinExistence type="inferred from homology"/>
<keyword evidence="5 8" id="KW-0479">Metal-binding</keyword>
<feature type="domain" description="Radical SAM core" evidence="11">
    <location>
        <begin position="149"/>
        <end position="378"/>
    </location>
</feature>
<evidence type="ECO:0000259" key="10">
    <source>
        <dbReference type="PROSITE" id="PS51449"/>
    </source>
</evidence>
<gene>
    <name evidence="8 12" type="primary">rimO</name>
    <name evidence="12" type="ORF">VLY81_06910</name>
</gene>
<dbReference type="SMART" id="SM00729">
    <property type="entry name" value="Elp3"/>
    <property type="match status" value="1"/>
</dbReference>
<dbReference type="Pfam" id="PF04055">
    <property type="entry name" value="Radical_SAM"/>
    <property type="match status" value="1"/>
</dbReference>
<dbReference type="InterPro" id="IPR006638">
    <property type="entry name" value="Elp3/MiaA/NifB-like_rSAM"/>
</dbReference>
<feature type="binding site" evidence="8">
    <location>
        <position position="167"/>
    </location>
    <ligand>
        <name>[4Fe-4S] cluster</name>
        <dbReference type="ChEBI" id="CHEBI:49883"/>
        <label>2</label>
        <note>4Fe-4S-S-AdoMet</note>
    </ligand>
</feature>
<dbReference type="PROSITE" id="PS51918">
    <property type="entry name" value="RADICAL_SAM"/>
    <property type="match status" value="1"/>
</dbReference>
<dbReference type="InterPro" id="IPR038135">
    <property type="entry name" value="Methylthiotransferase_N_sf"/>
</dbReference>
<dbReference type="Proteomes" id="UP001333102">
    <property type="component" value="Chromosome"/>
</dbReference>
<feature type="region of interest" description="Disordered" evidence="9">
    <location>
        <begin position="446"/>
        <end position="469"/>
    </location>
</feature>
<feature type="domain" description="MTTase N-terminal" evidence="10">
    <location>
        <begin position="8"/>
        <end position="125"/>
    </location>
</feature>
<evidence type="ECO:0000259" key="11">
    <source>
        <dbReference type="PROSITE" id="PS51918"/>
    </source>
</evidence>